<reference evidence="2 3" key="2">
    <citation type="submission" date="2017-04" db="EMBL/GenBank/DDBJ databases">
        <title>CpG methylation of centromeres and impact of large insertions on vertebrate speciation.</title>
        <authorList>
            <person name="Ichikawa K."/>
            <person name="Yoshimura J."/>
            <person name="Morishita S."/>
        </authorList>
    </citation>
    <scope>NUCLEOTIDE SEQUENCE</scope>
    <source>
        <strain evidence="2 3">HSOK</strain>
    </source>
</reference>
<dbReference type="InterPro" id="IPR032567">
    <property type="entry name" value="RTL1-rel"/>
</dbReference>
<evidence type="ECO:0000313" key="2">
    <source>
        <dbReference type="Ensembl" id="ENSORLP00015019409.1"/>
    </source>
</evidence>
<feature type="domain" description="Ty3 transposon capsid-like protein" evidence="1">
    <location>
        <begin position="29"/>
        <end position="102"/>
    </location>
</feature>
<sequence>TLISTKILRPRPFMRPSPFFSSVITLKLIFQLAPRFYQSDHSKITLIVNSLRHKAMQWAQAYLTGNPISHLSFIRFIEEFKLVFDQPHKEDEATHRLLNLRQCI</sequence>
<evidence type="ECO:0000259" key="1">
    <source>
        <dbReference type="Pfam" id="PF19259"/>
    </source>
</evidence>
<dbReference type="Proteomes" id="UP000265200">
    <property type="component" value="Chromosome 7"/>
</dbReference>
<dbReference type="AlphaFoldDB" id="A0A3P9IHM2"/>
<dbReference type="Pfam" id="PF19259">
    <property type="entry name" value="Ty3_capsid"/>
    <property type="match status" value="1"/>
</dbReference>
<organism evidence="2 3">
    <name type="scientific">Oryzias latipes</name>
    <name type="common">Japanese rice fish</name>
    <name type="synonym">Japanese killifish</name>
    <dbReference type="NCBI Taxonomy" id="8090"/>
    <lineage>
        <taxon>Eukaryota</taxon>
        <taxon>Metazoa</taxon>
        <taxon>Chordata</taxon>
        <taxon>Craniata</taxon>
        <taxon>Vertebrata</taxon>
        <taxon>Euteleostomi</taxon>
        <taxon>Actinopterygii</taxon>
        <taxon>Neopterygii</taxon>
        <taxon>Teleostei</taxon>
        <taxon>Neoteleostei</taxon>
        <taxon>Acanthomorphata</taxon>
        <taxon>Ovalentaria</taxon>
        <taxon>Atherinomorphae</taxon>
        <taxon>Beloniformes</taxon>
        <taxon>Adrianichthyidae</taxon>
        <taxon>Oryziinae</taxon>
        <taxon>Oryzias</taxon>
    </lineage>
</organism>
<dbReference type="PANTHER" id="PTHR15503">
    <property type="entry name" value="LDOC1 RELATED"/>
    <property type="match status" value="1"/>
</dbReference>
<evidence type="ECO:0000313" key="3">
    <source>
        <dbReference type="Proteomes" id="UP000265200"/>
    </source>
</evidence>
<dbReference type="InterPro" id="IPR045358">
    <property type="entry name" value="Ty3_capsid"/>
</dbReference>
<name>A0A3P9IHM2_ORYLA</name>
<reference key="1">
    <citation type="journal article" date="2007" name="Nature">
        <title>The medaka draft genome and insights into vertebrate genome evolution.</title>
        <authorList>
            <person name="Kasahara M."/>
            <person name="Naruse K."/>
            <person name="Sasaki S."/>
            <person name="Nakatani Y."/>
            <person name="Qu W."/>
            <person name="Ahsan B."/>
            <person name="Yamada T."/>
            <person name="Nagayasu Y."/>
            <person name="Doi K."/>
            <person name="Kasai Y."/>
            <person name="Jindo T."/>
            <person name="Kobayashi D."/>
            <person name="Shimada A."/>
            <person name="Toyoda A."/>
            <person name="Kuroki Y."/>
            <person name="Fujiyama A."/>
            <person name="Sasaki T."/>
            <person name="Shimizu A."/>
            <person name="Asakawa S."/>
            <person name="Shimizu N."/>
            <person name="Hashimoto S."/>
            <person name="Yang J."/>
            <person name="Lee Y."/>
            <person name="Matsushima K."/>
            <person name="Sugano S."/>
            <person name="Sakaizumi M."/>
            <person name="Narita T."/>
            <person name="Ohishi K."/>
            <person name="Haga S."/>
            <person name="Ohta F."/>
            <person name="Nomoto H."/>
            <person name="Nogata K."/>
            <person name="Morishita T."/>
            <person name="Endo T."/>
            <person name="Shin-I T."/>
            <person name="Takeda H."/>
            <person name="Morishita S."/>
            <person name="Kohara Y."/>
        </authorList>
    </citation>
    <scope>NUCLEOTIDE SEQUENCE [LARGE SCALE GENOMIC DNA]</scope>
    <source>
        <strain>Hd-rR</strain>
    </source>
</reference>
<accession>A0A3P9IHM2</accession>
<reference evidence="2" key="4">
    <citation type="submission" date="2025-09" db="UniProtKB">
        <authorList>
            <consortium name="Ensembl"/>
        </authorList>
    </citation>
    <scope>IDENTIFICATION</scope>
    <source>
        <strain evidence="2">HSOK</strain>
    </source>
</reference>
<dbReference type="PANTHER" id="PTHR15503:SF36">
    <property type="entry name" value="RETROTRANSPOSON GAG-LIKE PROTEIN 5"/>
    <property type="match status" value="1"/>
</dbReference>
<reference evidence="2" key="3">
    <citation type="submission" date="2025-08" db="UniProtKB">
        <authorList>
            <consortium name="Ensembl"/>
        </authorList>
    </citation>
    <scope>IDENTIFICATION</scope>
    <source>
        <strain evidence="2">HSOK</strain>
    </source>
</reference>
<protein>
    <recommendedName>
        <fullName evidence="1">Ty3 transposon capsid-like protein domain-containing protein</fullName>
    </recommendedName>
</protein>
<dbReference type="Ensembl" id="ENSORLT00015028355.1">
    <property type="protein sequence ID" value="ENSORLP00015019409.1"/>
    <property type="gene ID" value="ENSORLG00015020506.1"/>
</dbReference>
<proteinExistence type="predicted"/>